<proteinExistence type="predicted"/>
<accession>A0A3N0EI62</accession>
<evidence type="ECO:0000259" key="1">
    <source>
        <dbReference type="Pfam" id="PF03551"/>
    </source>
</evidence>
<evidence type="ECO:0000313" key="2">
    <source>
        <dbReference type="EMBL" id="RNL87472.1"/>
    </source>
</evidence>
<dbReference type="Proteomes" id="UP000269198">
    <property type="component" value="Unassembled WGS sequence"/>
</dbReference>
<feature type="domain" description="Transcription regulator PadR N-terminal" evidence="1">
    <location>
        <begin position="106"/>
        <end position="172"/>
    </location>
</feature>
<dbReference type="InterPro" id="IPR036390">
    <property type="entry name" value="WH_DNA-bd_sf"/>
</dbReference>
<dbReference type="Gene3D" id="1.10.10.10">
    <property type="entry name" value="Winged helix-like DNA-binding domain superfamily/Winged helix DNA-binding domain"/>
    <property type="match status" value="1"/>
</dbReference>
<dbReference type="InterPro" id="IPR005149">
    <property type="entry name" value="Tscrpt_reg_PadR_N"/>
</dbReference>
<dbReference type="EMBL" id="RJMB01000001">
    <property type="protein sequence ID" value="RNL87472.1"/>
    <property type="molecule type" value="Genomic_DNA"/>
</dbReference>
<evidence type="ECO:0000313" key="3">
    <source>
        <dbReference type="Proteomes" id="UP000269198"/>
    </source>
</evidence>
<dbReference type="PANTHER" id="PTHR43252:SF2">
    <property type="entry name" value="TRANSCRIPTION REGULATOR, PADR-LIKE FAMILY"/>
    <property type="match status" value="1"/>
</dbReference>
<dbReference type="AlphaFoldDB" id="A0A3N0EI62"/>
<dbReference type="InterPro" id="IPR036388">
    <property type="entry name" value="WH-like_DNA-bd_sf"/>
</dbReference>
<dbReference type="RefSeq" id="WP_123199337.1">
    <property type="nucleotide sequence ID" value="NZ_RJMB01000001.1"/>
</dbReference>
<dbReference type="InterPro" id="IPR011991">
    <property type="entry name" value="ArsR-like_HTH"/>
</dbReference>
<sequence length="248" mass="26220">MNSAYVQPWPGFGDGGRHPGWRLVQRLRTAGGRAGGRGRFGGNGWPGPPGPGGGFKALMMAGGRGGGRGGPWGRGGPPGLWGGPWRGGFGPPPGPKVRRGDVRASILALLAEEPRNGYQIIQEIEERSGGVWRPSAGSVYPALQQLEDEGLVLSVQDGTRRLYQLTDEGRTHADTTASEQGAPWEALAEGVDEGATEIHELAKEVAMAAVQVARAGSASQLNEARRVLKDTRRSLYRVLAEDGPEDTD</sequence>
<dbReference type="PANTHER" id="PTHR43252">
    <property type="entry name" value="TRANSCRIPTIONAL REGULATOR YQJI"/>
    <property type="match status" value="1"/>
</dbReference>
<dbReference type="Pfam" id="PF03551">
    <property type="entry name" value="PadR"/>
    <property type="match status" value="1"/>
</dbReference>
<reference evidence="2 3" key="1">
    <citation type="submission" date="2018-11" db="EMBL/GenBank/DDBJ databases">
        <title>The genome draft of YIM 96095.</title>
        <authorList>
            <person name="Tang S.-K."/>
            <person name="Chunyu W.-X."/>
            <person name="Feng Y.-Z."/>
        </authorList>
    </citation>
    <scope>NUCLEOTIDE SEQUENCE [LARGE SCALE GENOMIC DNA]</scope>
    <source>
        <strain evidence="2 3">YIM 96095</strain>
    </source>
</reference>
<keyword evidence="3" id="KW-1185">Reference proteome</keyword>
<organism evidence="2 3">
    <name type="scientific">Halostreptopolyspora alba</name>
    <dbReference type="NCBI Taxonomy" id="2487137"/>
    <lineage>
        <taxon>Bacteria</taxon>
        <taxon>Bacillati</taxon>
        <taxon>Actinomycetota</taxon>
        <taxon>Actinomycetes</taxon>
        <taxon>Streptosporangiales</taxon>
        <taxon>Nocardiopsidaceae</taxon>
        <taxon>Halostreptopolyspora</taxon>
    </lineage>
</organism>
<dbReference type="CDD" id="cd00090">
    <property type="entry name" value="HTH_ARSR"/>
    <property type="match status" value="1"/>
</dbReference>
<comment type="caution">
    <text evidence="2">The sequence shown here is derived from an EMBL/GenBank/DDBJ whole genome shotgun (WGS) entry which is preliminary data.</text>
</comment>
<dbReference type="OrthoDB" id="1683430at2"/>
<protein>
    <submittedName>
        <fullName evidence="2">PadR family transcriptional regulator</fullName>
    </submittedName>
</protein>
<dbReference type="SUPFAM" id="SSF46785">
    <property type="entry name" value="Winged helix' DNA-binding domain"/>
    <property type="match status" value="1"/>
</dbReference>
<gene>
    <name evidence="2" type="ORF">EFW17_01265</name>
</gene>
<name>A0A3N0EI62_9ACTN</name>